<dbReference type="PANTHER" id="PTHR31862">
    <property type="entry name" value="UPF0261 DOMAIN PROTEIN (AFU_ORTHOLOGUE AFUA_1G10120)"/>
    <property type="match status" value="1"/>
</dbReference>
<dbReference type="Gene3D" id="3.40.50.12030">
    <property type="entry name" value="Uncharacterised protein family UPF0261, NC domain"/>
    <property type="match status" value="1"/>
</dbReference>
<dbReference type="Pfam" id="PF06792">
    <property type="entry name" value="UPF0261"/>
    <property type="match status" value="1"/>
</dbReference>
<dbReference type="InterPro" id="IPR044122">
    <property type="entry name" value="UPF0261_N"/>
</dbReference>
<dbReference type="Pfam" id="PF23189">
    <property type="entry name" value="UPF0261_C"/>
    <property type="match status" value="1"/>
</dbReference>
<gene>
    <name evidence="3" type="ORF">OE105_04475</name>
</gene>
<proteinExistence type="predicted"/>
<dbReference type="Gene3D" id="3.40.50.12020">
    <property type="entry name" value="Uncharacterised protein family UPF0261, NN domain"/>
    <property type="match status" value="1"/>
</dbReference>
<protein>
    <submittedName>
        <fullName evidence="3">Tm-1-like ATP-binding domain-containing protein</fullName>
    </submittedName>
</protein>
<dbReference type="InterPro" id="IPR051353">
    <property type="entry name" value="Tobamovirus_resist_UPF0261"/>
</dbReference>
<keyword evidence="3" id="KW-0067">ATP-binding</keyword>
<evidence type="ECO:0000259" key="1">
    <source>
        <dbReference type="Pfam" id="PF06792"/>
    </source>
</evidence>
<feature type="domain" description="UPF0261" evidence="1">
    <location>
        <begin position="3"/>
        <end position="176"/>
    </location>
</feature>
<dbReference type="RefSeq" id="WP_275421537.1">
    <property type="nucleotide sequence ID" value="NZ_CP106877.1"/>
</dbReference>
<evidence type="ECO:0000313" key="4">
    <source>
        <dbReference type="Proteomes" id="UP001164726"/>
    </source>
</evidence>
<dbReference type="NCBIfam" id="NF002674">
    <property type="entry name" value="PRK02399.1-2"/>
    <property type="match status" value="1"/>
</dbReference>
<evidence type="ECO:0000259" key="2">
    <source>
        <dbReference type="Pfam" id="PF23189"/>
    </source>
</evidence>
<dbReference type="PIRSF" id="PIRSF033271">
    <property type="entry name" value="UCP033271"/>
    <property type="match status" value="1"/>
</dbReference>
<dbReference type="AlphaFoldDB" id="A0A9E8M0V4"/>
<organism evidence="3 4">
    <name type="scientific">Fervidibacillus halotolerans</name>
    <dbReference type="NCBI Taxonomy" id="2980027"/>
    <lineage>
        <taxon>Bacteria</taxon>
        <taxon>Bacillati</taxon>
        <taxon>Bacillota</taxon>
        <taxon>Bacilli</taxon>
        <taxon>Bacillales</taxon>
        <taxon>Bacillaceae</taxon>
        <taxon>Fervidibacillus</taxon>
    </lineage>
</organism>
<dbReference type="InterPro" id="IPR008322">
    <property type="entry name" value="UPF0261"/>
</dbReference>
<dbReference type="GO" id="GO:0005524">
    <property type="term" value="F:ATP binding"/>
    <property type="evidence" value="ECO:0007669"/>
    <property type="project" value="UniProtKB-KW"/>
</dbReference>
<dbReference type="KEGG" id="fhl:OE105_04475"/>
<reference evidence="3" key="1">
    <citation type="submission" date="2022-09" db="EMBL/GenBank/DDBJ databases">
        <title>Complete Genomes of Fervidibacillus albus and Fervidibacillus halotolerans isolated from tidal flat sediments.</title>
        <authorList>
            <person name="Kwon K.K."/>
            <person name="Yang S.-H."/>
            <person name="Park M.J."/>
            <person name="Oh H.-M."/>
        </authorList>
    </citation>
    <scope>NUCLEOTIDE SEQUENCE</scope>
    <source>
        <strain evidence="3">MEBiC13594</strain>
    </source>
</reference>
<feature type="domain" description="UPF0261" evidence="2">
    <location>
        <begin position="184"/>
        <end position="400"/>
    </location>
</feature>
<dbReference type="CDD" id="cd15488">
    <property type="entry name" value="Tm-1-like"/>
    <property type="match status" value="1"/>
</dbReference>
<dbReference type="Proteomes" id="UP001164726">
    <property type="component" value="Chromosome"/>
</dbReference>
<dbReference type="InterPro" id="IPR056778">
    <property type="entry name" value="UPF0261_C"/>
</dbReference>
<dbReference type="EMBL" id="CP106877">
    <property type="protein sequence ID" value="WAA13375.1"/>
    <property type="molecule type" value="Genomic_DNA"/>
</dbReference>
<accession>A0A9E8M0V4</accession>
<keyword evidence="3" id="KW-0547">Nucleotide-binding</keyword>
<dbReference type="PANTHER" id="PTHR31862:SF1">
    <property type="entry name" value="UPF0261 DOMAIN PROTEIN (AFU_ORTHOLOGUE AFUA_1G10120)"/>
    <property type="match status" value="1"/>
</dbReference>
<name>A0A9E8M0V4_9BACI</name>
<keyword evidence="4" id="KW-1185">Reference proteome</keyword>
<evidence type="ECO:0000313" key="3">
    <source>
        <dbReference type="EMBL" id="WAA13375.1"/>
    </source>
</evidence>
<sequence length="409" mass="44478">MDKTIAISGTFDTKGQEFLFVKELIESLGFRTFTIHTGAFTPQFEPDVSNREVALAAGRDIDEVVSRKDRAYATDTLAKGMEVLLPKLYNEGKFDGIISLGGTGGTAIATAGMRKLPIGVPKVMVSTVASGNTTPYVGLSDLVMFPSIVDVAGINAISAKIFSNAVYAITGMLQHEFKMEKEHKPLIAATMFGLTTPCVNYAKKYLEDRGYELVVFHATGIGGKTMESLIENGFFAGVLDITTTEWADETVGGVLRAGPHRLEAAGKHGVPQVVSLGAIDMVNFGPRETVPSKFAGRNFYQHNPSVTLMRTTVEENRQIGETIAEKLNMAEGYTSLLIPLKGLSGLDAEGKAFEGKDEDKMLFDTIKEKIDRNKVEIIEIDAHINDQIFGETAAKKLIELIEKKRSEKG</sequence>